<name>A0A6P1VSP5_9BACT</name>
<dbReference type="RefSeq" id="WP_162385416.1">
    <property type="nucleotide sequence ID" value="NZ_CP045997.1"/>
</dbReference>
<organism evidence="2 3">
    <name type="scientific">Spirosoma endbachense</name>
    <dbReference type="NCBI Taxonomy" id="2666025"/>
    <lineage>
        <taxon>Bacteria</taxon>
        <taxon>Pseudomonadati</taxon>
        <taxon>Bacteroidota</taxon>
        <taxon>Cytophagia</taxon>
        <taxon>Cytophagales</taxon>
        <taxon>Cytophagaceae</taxon>
        <taxon>Spirosoma</taxon>
    </lineage>
</organism>
<feature type="transmembrane region" description="Helical" evidence="1">
    <location>
        <begin position="45"/>
        <end position="67"/>
    </location>
</feature>
<sequence length="100" mass="10928">MSTIFISIGLFIALLGLIIGRFERTDLLSNVDKAAIIDKKGLARWARNCLFVLATVALSVGGISQFVPTERGQLIVCIAFILSSQLLVVIYLAGLQRYTK</sequence>
<keyword evidence="1" id="KW-1133">Transmembrane helix</keyword>
<keyword evidence="1" id="KW-0812">Transmembrane</keyword>
<feature type="transmembrane region" description="Helical" evidence="1">
    <location>
        <begin position="6"/>
        <end position="24"/>
    </location>
</feature>
<gene>
    <name evidence="2" type="ORF">GJR95_08185</name>
</gene>
<reference evidence="2 3" key="1">
    <citation type="submission" date="2019-11" db="EMBL/GenBank/DDBJ databases">
        <title>Spirosoma endbachense sp. nov., isolated from a natural salt meadow.</title>
        <authorList>
            <person name="Rojas J."/>
            <person name="Ambika Manirajan B."/>
            <person name="Ratering S."/>
            <person name="Suarez C."/>
            <person name="Geissler-Plaum R."/>
            <person name="Schnell S."/>
        </authorList>
    </citation>
    <scope>NUCLEOTIDE SEQUENCE [LARGE SCALE GENOMIC DNA]</scope>
    <source>
        <strain evidence="2 3">I-24</strain>
    </source>
</reference>
<protein>
    <recommendedName>
        <fullName evidence="4">DUF3784 domain-containing protein</fullName>
    </recommendedName>
</protein>
<evidence type="ECO:0000313" key="2">
    <source>
        <dbReference type="EMBL" id="QHV95000.1"/>
    </source>
</evidence>
<dbReference type="AlphaFoldDB" id="A0A6P1VSP5"/>
<dbReference type="KEGG" id="senf:GJR95_08185"/>
<dbReference type="Proteomes" id="UP000464577">
    <property type="component" value="Chromosome"/>
</dbReference>
<keyword evidence="1" id="KW-0472">Membrane</keyword>
<keyword evidence="3" id="KW-1185">Reference proteome</keyword>
<evidence type="ECO:0008006" key="4">
    <source>
        <dbReference type="Google" id="ProtNLM"/>
    </source>
</evidence>
<proteinExistence type="predicted"/>
<evidence type="ECO:0000256" key="1">
    <source>
        <dbReference type="SAM" id="Phobius"/>
    </source>
</evidence>
<feature type="transmembrane region" description="Helical" evidence="1">
    <location>
        <begin position="73"/>
        <end position="94"/>
    </location>
</feature>
<accession>A0A6P1VSP5</accession>
<evidence type="ECO:0000313" key="3">
    <source>
        <dbReference type="Proteomes" id="UP000464577"/>
    </source>
</evidence>
<dbReference type="EMBL" id="CP045997">
    <property type="protein sequence ID" value="QHV95000.1"/>
    <property type="molecule type" value="Genomic_DNA"/>
</dbReference>